<evidence type="ECO:0000256" key="1">
    <source>
        <dbReference type="SAM" id="Phobius"/>
    </source>
</evidence>
<dbReference type="AlphaFoldDB" id="A0A1A9I567"/>
<proteinExistence type="predicted"/>
<dbReference type="RefSeq" id="WP_067756495.1">
    <property type="nucleotide sequence ID" value="NZ_CP015772.1"/>
</dbReference>
<name>A0A1A9I567_9BACT</name>
<dbReference type="EMBL" id="CP015772">
    <property type="protein sequence ID" value="ANH81694.1"/>
    <property type="molecule type" value="Genomic_DNA"/>
</dbReference>
<dbReference type="STRING" id="1176587.A8C56_12495"/>
<gene>
    <name evidence="2" type="ORF">A8C56_12495</name>
</gene>
<keyword evidence="3" id="KW-1185">Reference proteome</keyword>
<keyword evidence="1" id="KW-0812">Transmembrane</keyword>
<dbReference type="InterPro" id="IPR025408">
    <property type="entry name" value="DUF4134"/>
</dbReference>
<evidence type="ECO:0000313" key="2">
    <source>
        <dbReference type="EMBL" id="ANH81694.1"/>
    </source>
</evidence>
<dbReference type="Pfam" id="PF13572">
    <property type="entry name" value="DUF4134"/>
    <property type="match status" value="1"/>
</dbReference>
<dbReference type="KEGG" id="nia:A8C56_12495"/>
<keyword evidence="1" id="KW-1133">Transmembrane helix</keyword>
<protein>
    <submittedName>
        <fullName evidence="2">Carbamoyl phosphate synthetase</fullName>
    </submittedName>
</protein>
<dbReference type="OrthoDB" id="1029065at2"/>
<organism evidence="2 3">
    <name type="scientific">Niabella ginsenosidivorans</name>
    <dbReference type="NCBI Taxonomy" id="1176587"/>
    <lineage>
        <taxon>Bacteria</taxon>
        <taxon>Pseudomonadati</taxon>
        <taxon>Bacteroidota</taxon>
        <taxon>Chitinophagia</taxon>
        <taxon>Chitinophagales</taxon>
        <taxon>Chitinophagaceae</taxon>
        <taxon>Niabella</taxon>
    </lineage>
</organism>
<dbReference type="Proteomes" id="UP000077667">
    <property type="component" value="Chromosome"/>
</dbReference>
<evidence type="ECO:0000313" key="3">
    <source>
        <dbReference type="Proteomes" id="UP000077667"/>
    </source>
</evidence>
<sequence length="111" mass="11769">MKMWSVAAFGSRRAKLCALAGVVLLINGLKASAQDGSAGIEQANSLVRQYFDTGINLMYAVGAVLGLIGAVRVYQRWSAGDPHTGQIAASWFGSCIFLVIVATVLRSFFGL</sequence>
<accession>A0A1A9I567</accession>
<reference evidence="2 3" key="1">
    <citation type="submission" date="2016-05" db="EMBL/GenBank/DDBJ databases">
        <title>Niabella ginsenosidivorans BS26 whole genome sequencing.</title>
        <authorList>
            <person name="Im W.T."/>
            <person name="Siddiqi M.Z."/>
        </authorList>
    </citation>
    <scope>NUCLEOTIDE SEQUENCE [LARGE SCALE GENOMIC DNA]</scope>
    <source>
        <strain evidence="2 3">BS26</strain>
    </source>
</reference>
<keyword evidence="1" id="KW-0472">Membrane</keyword>
<feature type="transmembrane region" description="Helical" evidence="1">
    <location>
        <begin position="57"/>
        <end position="75"/>
    </location>
</feature>
<feature type="transmembrane region" description="Helical" evidence="1">
    <location>
        <begin position="87"/>
        <end position="109"/>
    </location>
</feature>